<gene>
    <name evidence="1" type="ORF">LPTSP2_37160</name>
</gene>
<dbReference type="InterPro" id="IPR059206">
    <property type="entry name" value="Sll1717-like"/>
</dbReference>
<dbReference type="EMBL" id="BFAZ01000012">
    <property type="protein sequence ID" value="GBF44413.1"/>
    <property type="molecule type" value="Genomic_DNA"/>
</dbReference>
<proteinExistence type="predicted"/>
<accession>A0A2P2DID4</accession>
<protein>
    <submittedName>
        <fullName evidence="1">Uncharacterized protein</fullName>
    </submittedName>
</protein>
<keyword evidence="2" id="KW-1185">Reference proteome</keyword>
<dbReference type="Proteomes" id="UP000245206">
    <property type="component" value="Unassembled WGS sequence"/>
</dbReference>
<reference evidence="2" key="1">
    <citation type="journal article" date="2019" name="Microbiol. Immunol.">
        <title>Molecular and phenotypic characterization of Leptospira johnsonii sp. nov., Leptospira ellinghausenii sp. nov. and Leptospira ryugenii sp. nov. isolated from soil and water in Japan.</title>
        <authorList>
            <person name="Masuzawa T."/>
            <person name="Saito M."/>
            <person name="Nakao R."/>
            <person name="Nikaido Y."/>
            <person name="Matsumoto M."/>
            <person name="Ogawa M."/>
            <person name="Yokoyama M."/>
            <person name="Hidaka Y."/>
            <person name="Tomita J."/>
            <person name="Sakakibara K."/>
            <person name="Suzuki K."/>
            <person name="Yasuda S."/>
            <person name="Sato H."/>
            <person name="Yamaguchi M."/>
            <person name="Yoshida S.I."/>
            <person name="Koizumi N."/>
            <person name="Kawamura Y."/>
        </authorList>
    </citation>
    <scope>NUCLEOTIDE SEQUENCE [LARGE SCALE GENOMIC DNA]</scope>
    <source>
        <strain evidence="2">E18</strain>
    </source>
</reference>
<dbReference type="OrthoDB" id="100386at2"/>
<organism evidence="1 2">
    <name type="scientific">Leptospira ellinghausenii</name>
    <dbReference type="NCBI Taxonomy" id="1917822"/>
    <lineage>
        <taxon>Bacteria</taxon>
        <taxon>Pseudomonadati</taxon>
        <taxon>Spirochaetota</taxon>
        <taxon>Spirochaetia</taxon>
        <taxon>Leptospirales</taxon>
        <taxon>Leptospiraceae</taxon>
        <taxon>Leptospira</taxon>
    </lineage>
</organism>
<dbReference type="RefSeq" id="WP_108961390.1">
    <property type="nucleotide sequence ID" value="NZ_BFAZ01000012.1"/>
</dbReference>
<sequence>MISNLPNSIPISKLKNFHFGDVDGIHDQLLDHAYVFCGTSPFIQISKARKRIIIGPKGSGKTAMFRLMRDKKIPIHCDSEELRTIGIQADLNLKSLKEFVLDRINLQSKKSSLLLKYRITWEIYLMIKIFEDLSKLHIQLPEKLKHFSEKLESIFSYKNNTNILDALLNMKKTIGTKFDTSQPTVHNVYASIERGTKPEDPKAANFLIVFDDILQSINSFLNENNIALDIMIDKLDDFVIKEEYEIQKNIFQALLEVESNYYQHSNIRLFLFIREDLFNRLNLDEYGSDKVFAKKINITWSLDDISQLIAKRISYNYFSAFNLSKIIVEFETKSLYIDKRQNEYIEESEENKNKNRFSRILSHLFSKEATNQVKRRTVSLSEEMSWDIIESLLPNKVFHLDQNSKAILIPLKEFIKTHLSCADNALNPRLVISFFNAVFEFILEYYEKNHDIKNIKKVDGKFPILDPKSFIEIYQKFKSDTFQIYLKQLGDWQYLIHTFHEKKGKRYSFLYKDLISLLEIDRKKEDDFKRFLAIVNHVGFLSCDNLNKTFEARKYTLPILFR</sequence>
<evidence type="ECO:0000313" key="2">
    <source>
        <dbReference type="Proteomes" id="UP000245206"/>
    </source>
</evidence>
<comment type="caution">
    <text evidence="1">The sequence shown here is derived from an EMBL/GenBank/DDBJ whole genome shotgun (WGS) entry which is preliminary data.</text>
</comment>
<dbReference type="NCBIfam" id="NF047389">
    <property type="entry name" value="ATPase_Sll1717"/>
    <property type="match status" value="1"/>
</dbReference>
<dbReference type="AlphaFoldDB" id="A0A2P2DID4"/>
<evidence type="ECO:0000313" key="1">
    <source>
        <dbReference type="EMBL" id="GBF44413.1"/>
    </source>
</evidence>
<name>A0A2P2DID4_9LEPT</name>